<evidence type="ECO:0000313" key="1">
    <source>
        <dbReference type="EMBL" id="MBB3158101.1"/>
    </source>
</evidence>
<gene>
    <name evidence="1" type="ORF">FHS07_001797</name>
</gene>
<sequence length="91" mass="10186">MTADELARVSHRAWPLSIATASRMEFLVAVRHDRPLMAWHVLSAFTTDETYQTNGGARPRIGFALGGPVPLKPDWHEVPAMRRGVAYDSNR</sequence>
<comment type="caution">
    <text evidence="1">The sequence shown here is derived from an EMBL/GenBank/DDBJ whole genome shotgun (WGS) entry which is preliminary data.</text>
</comment>
<evidence type="ECO:0000313" key="2">
    <source>
        <dbReference type="Proteomes" id="UP000543579"/>
    </source>
</evidence>
<dbReference type="Proteomes" id="UP000543579">
    <property type="component" value="Unassembled WGS sequence"/>
</dbReference>
<dbReference type="AlphaFoldDB" id="A0A7W5CI47"/>
<protein>
    <submittedName>
        <fullName evidence="1">Uncharacterized protein</fullName>
    </submittedName>
</protein>
<proteinExistence type="predicted"/>
<organism evidence="1 2">
    <name type="scientific">Microbacterium proteolyticum</name>
    <dbReference type="NCBI Taxonomy" id="1572644"/>
    <lineage>
        <taxon>Bacteria</taxon>
        <taxon>Bacillati</taxon>
        <taxon>Actinomycetota</taxon>
        <taxon>Actinomycetes</taxon>
        <taxon>Micrococcales</taxon>
        <taxon>Microbacteriaceae</taxon>
        <taxon>Microbacterium</taxon>
    </lineage>
</organism>
<accession>A0A7W5CI47</accession>
<dbReference type="EMBL" id="JACHXY010000002">
    <property type="protein sequence ID" value="MBB3158101.1"/>
    <property type="molecule type" value="Genomic_DNA"/>
</dbReference>
<name>A0A7W5CI47_9MICO</name>
<reference evidence="1 2" key="1">
    <citation type="submission" date="2020-08" db="EMBL/GenBank/DDBJ databases">
        <title>Genomic Encyclopedia of Type Strains, Phase III (KMG-III): the genomes of soil and plant-associated and newly described type strains.</title>
        <authorList>
            <person name="Whitman W."/>
        </authorList>
    </citation>
    <scope>NUCLEOTIDE SEQUENCE [LARGE SCALE GENOMIC DNA]</scope>
    <source>
        <strain evidence="1 2">CECT 8356</strain>
    </source>
</reference>
<dbReference type="RefSeq" id="WP_183419565.1">
    <property type="nucleotide sequence ID" value="NZ_JACHXY010000002.1"/>
</dbReference>